<protein>
    <submittedName>
        <fullName evidence="1">Uncharacterized protein</fullName>
    </submittedName>
</protein>
<reference evidence="1" key="1">
    <citation type="submission" date="2023-04" db="EMBL/GenBank/DDBJ databases">
        <title>Whole Genome Sequence of Multi-drug resistant Aeromonas caviae as a gut pathogen in newborn.</title>
        <authorList>
            <person name="Jadhav S.V."/>
            <person name="Saroj S.D."/>
            <person name="Saha U.B."/>
            <person name="Sen S."/>
            <person name="Kher A."/>
        </authorList>
    </citation>
    <scope>NUCLEOTIDE SEQUENCE</scope>
    <source>
        <strain evidence="1">SVJ23</strain>
    </source>
</reference>
<dbReference type="EMBL" id="CP110176">
    <property type="protein sequence ID" value="UZC85403.1"/>
    <property type="molecule type" value="Genomic_DNA"/>
</dbReference>
<organism evidence="1 2">
    <name type="scientific">Aeromonas caviae</name>
    <name type="common">Aeromonas punctata</name>
    <dbReference type="NCBI Taxonomy" id="648"/>
    <lineage>
        <taxon>Bacteria</taxon>
        <taxon>Pseudomonadati</taxon>
        <taxon>Pseudomonadota</taxon>
        <taxon>Gammaproteobacteria</taxon>
        <taxon>Aeromonadales</taxon>
        <taxon>Aeromonadaceae</taxon>
        <taxon>Aeromonas</taxon>
    </lineage>
</organism>
<dbReference type="AlphaFoldDB" id="A0A3G9I9N4"/>
<evidence type="ECO:0000313" key="2">
    <source>
        <dbReference type="Proteomes" id="UP001163285"/>
    </source>
</evidence>
<name>A0A3G9I9N4_AERCA</name>
<gene>
    <name evidence="1" type="ORF">OJY61_16345</name>
</gene>
<dbReference type="Proteomes" id="UP001163285">
    <property type="component" value="Chromosome"/>
</dbReference>
<evidence type="ECO:0000313" key="1">
    <source>
        <dbReference type="EMBL" id="UZC85403.1"/>
    </source>
</evidence>
<dbReference type="RefSeq" id="WP_125117530.1">
    <property type="nucleotide sequence ID" value="NZ_AP019195.1"/>
</dbReference>
<accession>A0A3G9I9N4</accession>
<sequence length="280" mass="30837">MKIKKASLIPVLLTINAYAIPMDIYLQEDSQLDGVVENASLENISLSREQSIFSGAANESIYVGEYLHNDAIIKFTKGNAQDTTYYIGHKTSGSEYQGTWYQAGGAAGDFTLSTDSNTAPDCSGASETGWHSGIYCNMDVDGGNWQLVAVRMPSTARIAVKSISSLTFSQYLSPEQWEPLMNRSSEILFYQPDTKQWGTMTVAAASNNELCSPLNSDLSKDVLVHAEVKGCNITGLDYTLVGHRDAYRQAWLDKRGPKIWERTSAWNPSTSSAQLMVFVR</sequence>
<proteinExistence type="predicted"/>